<protein>
    <submittedName>
        <fullName evidence="1">Uncharacterized protein</fullName>
    </submittedName>
</protein>
<reference evidence="1" key="1">
    <citation type="journal article" date="2009" name="Plant Mol. Biol.">
        <title>Insights into corn genes derived from large-scale cDNA sequencing.</title>
        <authorList>
            <person name="Alexandrov N.N."/>
            <person name="Brover V.V."/>
            <person name="Freidin S."/>
            <person name="Troukhan M.E."/>
            <person name="Tatarinova T.V."/>
            <person name="Zhang H."/>
            <person name="Swaller T.J."/>
            <person name="Lu Y.P."/>
            <person name="Bouck J."/>
            <person name="Flavell R.B."/>
            <person name="Feldmann K.A."/>
        </authorList>
    </citation>
    <scope>NUCLEOTIDE SEQUENCE</scope>
</reference>
<name>B6U4D5_MAIZE</name>
<accession>B6U4D5</accession>
<sequence>MSPMLGRVRARHRLHVPSPAAALLTGECLIVFHFAAHVALAASAHLAASLLILVAAGRPPSSSSSPRTALALRRFVASGPGTSMVV</sequence>
<dbReference type="AlphaFoldDB" id="B6U4D5"/>
<evidence type="ECO:0000313" key="1">
    <source>
        <dbReference type="EMBL" id="ACG44218.1"/>
    </source>
</evidence>
<organism evidence="1">
    <name type="scientific">Zea mays</name>
    <name type="common">Maize</name>
    <dbReference type="NCBI Taxonomy" id="4577"/>
    <lineage>
        <taxon>Eukaryota</taxon>
        <taxon>Viridiplantae</taxon>
        <taxon>Streptophyta</taxon>
        <taxon>Embryophyta</taxon>
        <taxon>Tracheophyta</taxon>
        <taxon>Spermatophyta</taxon>
        <taxon>Magnoliopsida</taxon>
        <taxon>Liliopsida</taxon>
        <taxon>Poales</taxon>
        <taxon>Poaceae</taxon>
        <taxon>PACMAD clade</taxon>
        <taxon>Panicoideae</taxon>
        <taxon>Andropogonodae</taxon>
        <taxon>Andropogoneae</taxon>
        <taxon>Tripsacinae</taxon>
        <taxon>Zea</taxon>
    </lineage>
</organism>
<dbReference type="EMBL" id="EU972100">
    <property type="protein sequence ID" value="ACG44218.1"/>
    <property type="molecule type" value="mRNA"/>
</dbReference>
<proteinExistence type="evidence at transcript level"/>